<dbReference type="Pfam" id="PF00111">
    <property type="entry name" value="Fer2"/>
    <property type="match status" value="1"/>
</dbReference>
<dbReference type="EMBL" id="SIJB01000032">
    <property type="protein sequence ID" value="NBI30460.1"/>
    <property type="molecule type" value="Genomic_DNA"/>
</dbReference>
<comment type="caution">
    <text evidence="2">The sequence shown here is derived from an EMBL/GenBank/DDBJ whole genome shotgun (WGS) entry which is preliminary data.</text>
</comment>
<dbReference type="GO" id="GO:0051536">
    <property type="term" value="F:iron-sulfur cluster binding"/>
    <property type="evidence" value="ECO:0007669"/>
    <property type="project" value="InterPro"/>
</dbReference>
<sequence length="122" mass="14103">MKFQRLFTKKVKHTPNSKQKNEDEHVVELKGKFIEKSVKPELNISLLDLALKNNIDWQFACTNGNCARCRCFVQYGSELLSDVNSMEKSRLDIQEIKDGYRLGCQAMIIKNGAIKARNKTYF</sequence>
<keyword evidence="3" id="KW-1185">Reference proteome</keyword>
<evidence type="ECO:0000313" key="3">
    <source>
        <dbReference type="Proteomes" id="UP000448943"/>
    </source>
</evidence>
<dbReference type="InterPro" id="IPR001041">
    <property type="entry name" value="2Fe-2S_ferredoxin-type"/>
</dbReference>
<gene>
    <name evidence="2" type="ORF">ERL59_16040</name>
</gene>
<organism evidence="2 3">
    <name type="scientific">Chengkuizengella marina</name>
    <dbReference type="NCBI Taxonomy" id="2507566"/>
    <lineage>
        <taxon>Bacteria</taxon>
        <taxon>Bacillati</taxon>
        <taxon>Bacillota</taxon>
        <taxon>Bacilli</taxon>
        <taxon>Bacillales</taxon>
        <taxon>Paenibacillaceae</taxon>
        <taxon>Chengkuizengella</taxon>
    </lineage>
</organism>
<accession>A0A6N9Q6Q2</accession>
<dbReference type="SUPFAM" id="SSF54292">
    <property type="entry name" value="2Fe-2S ferredoxin-like"/>
    <property type="match status" value="1"/>
</dbReference>
<dbReference type="CDD" id="cd00207">
    <property type="entry name" value="fer2"/>
    <property type="match status" value="1"/>
</dbReference>
<dbReference type="InterPro" id="IPR036010">
    <property type="entry name" value="2Fe-2S_ferredoxin-like_sf"/>
</dbReference>
<dbReference type="Gene3D" id="3.10.20.30">
    <property type="match status" value="1"/>
</dbReference>
<evidence type="ECO:0000259" key="1">
    <source>
        <dbReference type="PROSITE" id="PS51085"/>
    </source>
</evidence>
<dbReference type="InterPro" id="IPR012675">
    <property type="entry name" value="Beta-grasp_dom_sf"/>
</dbReference>
<dbReference type="Proteomes" id="UP000448943">
    <property type="component" value="Unassembled WGS sequence"/>
</dbReference>
<feature type="domain" description="2Fe-2S ferredoxin-type" evidence="1">
    <location>
        <begin position="25"/>
        <end position="120"/>
    </location>
</feature>
<protein>
    <submittedName>
        <fullName evidence="2">(2Fe-2S)-binding protein</fullName>
    </submittedName>
</protein>
<dbReference type="RefSeq" id="WP_160647267.1">
    <property type="nucleotide sequence ID" value="NZ_SIJB01000032.1"/>
</dbReference>
<evidence type="ECO:0000313" key="2">
    <source>
        <dbReference type="EMBL" id="NBI30460.1"/>
    </source>
</evidence>
<name>A0A6N9Q6Q2_9BACL</name>
<dbReference type="OrthoDB" id="9807864at2"/>
<dbReference type="PROSITE" id="PS51085">
    <property type="entry name" value="2FE2S_FER_2"/>
    <property type="match status" value="1"/>
</dbReference>
<dbReference type="AlphaFoldDB" id="A0A6N9Q6Q2"/>
<reference evidence="2 3" key="1">
    <citation type="submission" date="2019-01" db="EMBL/GenBank/DDBJ databases">
        <title>Chengkuizengella sp. nov., isolated from deep-sea sediment of East Pacific Ocean.</title>
        <authorList>
            <person name="Yang J."/>
            <person name="Lai Q."/>
            <person name="Shao Z."/>
        </authorList>
    </citation>
    <scope>NUCLEOTIDE SEQUENCE [LARGE SCALE GENOMIC DNA]</scope>
    <source>
        <strain evidence="2 3">YPA3-1-1</strain>
    </source>
</reference>
<proteinExistence type="predicted"/>